<dbReference type="Gene3D" id="1.50.10.10">
    <property type="match status" value="1"/>
</dbReference>
<name>D1CGM1_THET1</name>
<dbReference type="OrthoDB" id="8839685at2"/>
<dbReference type="EMBL" id="CP001826">
    <property type="protein sequence ID" value="ACZ42892.1"/>
    <property type="molecule type" value="Genomic_DNA"/>
</dbReference>
<dbReference type="RefSeq" id="WP_012875923.1">
    <property type="nucleotide sequence ID" value="NC_013526.1"/>
</dbReference>
<evidence type="ECO:0000313" key="1">
    <source>
        <dbReference type="EMBL" id="ACZ42892.1"/>
    </source>
</evidence>
<dbReference type="HOGENOM" id="CLU_381693_0_0_0"/>
<dbReference type="InterPro" id="IPR008928">
    <property type="entry name" value="6-hairpin_glycosidase_sf"/>
</dbReference>
<dbReference type="InterPro" id="IPR012341">
    <property type="entry name" value="6hp_glycosidase-like_sf"/>
</dbReference>
<accession>D1CGM1</accession>
<dbReference type="AlphaFoldDB" id="D1CGM1"/>
<dbReference type="GO" id="GO:0005975">
    <property type="term" value="P:carbohydrate metabolic process"/>
    <property type="evidence" value="ECO:0007669"/>
    <property type="project" value="InterPro"/>
</dbReference>
<keyword evidence="2" id="KW-1185">Reference proteome</keyword>
<protein>
    <submittedName>
        <fullName evidence="1">Uncharacterized protein</fullName>
    </submittedName>
</protein>
<proteinExistence type="predicted"/>
<gene>
    <name evidence="1" type="ordered locus">Tter_1988</name>
</gene>
<reference evidence="2" key="1">
    <citation type="journal article" date="2010" name="Stand. Genomic Sci.">
        <title>Complete genome sequence of 'Thermobaculum terrenum' type strain (YNP1).</title>
        <authorList>
            <person name="Kiss H."/>
            <person name="Cleland D."/>
            <person name="Lapidus A."/>
            <person name="Lucas S."/>
            <person name="Glavina Del Rio T."/>
            <person name="Nolan M."/>
            <person name="Tice H."/>
            <person name="Han C."/>
            <person name="Goodwin L."/>
            <person name="Pitluck S."/>
            <person name="Liolios K."/>
            <person name="Ivanova N."/>
            <person name="Mavromatis K."/>
            <person name="Ovchinnikova G."/>
            <person name="Pati A."/>
            <person name="Chen A."/>
            <person name="Palaniappan K."/>
            <person name="Land M."/>
            <person name="Hauser L."/>
            <person name="Chang Y."/>
            <person name="Jeffries C."/>
            <person name="Lu M."/>
            <person name="Brettin T."/>
            <person name="Detter J."/>
            <person name="Goker M."/>
            <person name="Tindall B."/>
            <person name="Beck B."/>
            <person name="McDermott T."/>
            <person name="Woyke T."/>
            <person name="Bristow J."/>
            <person name="Eisen J."/>
            <person name="Markowitz V."/>
            <person name="Hugenholtz P."/>
            <person name="Kyrpides N."/>
            <person name="Klenk H."/>
            <person name="Cheng J."/>
        </authorList>
    </citation>
    <scope>NUCLEOTIDE SEQUENCE [LARGE SCALE GENOMIC DNA]</scope>
    <source>
        <strain evidence="2">ATCC BAA-798 / YNP1</strain>
    </source>
</reference>
<dbReference type="STRING" id="525904.Tter_1988"/>
<dbReference type="KEGG" id="ttr:Tter_1988"/>
<sequence>MASVDTLSALGAHPQWLPPRSDCRVFLGRPGAPEATKTVVEPGNSFSPGMYTFGVTWWLRLHTGSSGATFFAPERAPLEKLRWRWEEGFLPLLHCDVQLDDLSIRHSLLQPAGEDAPAVDATVQLVNTGAQAVRLELFLALRSLGPAGGPVGYIALGDEGTACVDRDGRVLLSVSSPPDAAGCGVGDPSPLAMRGEVPPTTKAADDGGWCYALLKYELLLGSGDRWQLQLRCPLQPRSALRADMPSKGTTLPDGWEARRQAHLDWWRSRLETLRVDVPDARFREAFHAGLVHMLTAMVGDQVRISPLFYPLPWLRDGVFIMRCLDLAGMHDIAWEATEFCSRHDFFGGFGAEGDAPGQGIWAIVQHYRLTHDLEWLRAQYPAIRRKVEWLLRMRRADTPIRVTTDTPVLAKMQAEAHLGVICLPAAHGLIMGNMDHAVSYSIGWVNHWAICGLREAAYAASELGQREDASTWKLEAEQLWASLQKYAEEHPELLTMERTLNSMLWPCHVWEGHAARQQAAEAIDAYWRRVRTAEDGSYLPEPYWLYFEAAQAHNALLLGQREKAWQVLDYRLSHQDLPGLYGWREGGEGVGTENATDGVTLIPHLRGCQRVDSIAPHGWTQAELWLLQRAMLLEEMEAELLLFAGVPRGWLQPGGRVSFHDLPSWYGRVSAELEVQPDGRSVHIKVRGADAHTRVRISLPGAEAVLESPGRDEELRTVIPMQDQP</sequence>
<dbReference type="SUPFAM" id="SSF48208">
    <property type="entry name" value="Six-hairpin glycosidases"/>
    <property type="match status" value="1"/>
</dbReference>
<evidence type="ECO:0000313" key="2">
    <source>
        <dbReference type="Proteomes" id="UP000000323"/>
    </source>
</evidence>
<dbReference type="Proteomes" id="UP000000323">
    <property type="component" value="Chromosome 2"/>
</dbReference>
<organism evidence="1 2">
    <name type="scientific">Thermobaculum terrenum (strain ATCC BAA-798 / CCMEE 7001 / YNP1)</name>
    <dbReference type="NCBI Taxonomy" id="525904"/>
    <lineage>
        <taxon>Bacteria</taxon>
        <taxon>Bacillati</taxon>
        <taxon>Chloroflexota</taxon>
        <taxon>Chloroflexia</taxon>
        <taxon>Candidatus Thermobaculales</taxon>
        <taxon>Candidatus Thermobaculaceae</taxon>
        <taxon>Thermobaculum</taxon>
    </lineage>
</organism>
<dbReference type="eggNOG" id="COG3387">
    <property type="taxonomic scope" value="Bacteria"/>
</dbReference>